<dbReference type="Gene3D" id="3.80.10.10">
    <property type="entry name" value="Ribonuclease Inhibitor"/>
    <property type="match status" value="1"/>
</dbReference>
<dbReference type="InterPro" id="IPR053772">
    <property type="entry name" value="At1g61320/At1g61330-like"/>
</dbReference>
<dbReference type="SUPFAM" id="SSF52047">
    <property type="entry name" value="RNI-like"/>
    <property type="match status" value="1"/>
</dbReference>
<sequence>MVLGDEGLDTLVNKWMGLLVEIQVNELYYRTLLPTRSRPQWKIFPEVIAAESITVINLFGCKLENASTGSGIKFRYLREVVLEQVYLDEKMIQDFNDSCLLIKLFSLRHCKGFKIFHLNGLPKLKKVLLDVLEFVEVQMRTPSLQFCNLHMGFGYQGKIDLTACQCLKSLIVRGAFITDLLLQEFTSRLLLETLELYHCDMGEMVIISSHRLKHLILFHAKDAIEIMIDTPNLLSFQYSGSIIPCISSINPSCQRDAAFSLYNNHVLDALWLLKLHEFVGVCRQTKVLNLSIMTDEINVSFPNIEEEDWIRLIPYEIEHLKLHIPSFTKLNFAVLVNGLFQSCRPKLVSVKTIYEDGIEFICSFKRLFWKKKKCTAAVLLKSNVGGITYQM</sequence>
<feature type="domain" description="F-box/LRR-repeat protein 15/At3g58940/PEG3-like LRR" evidence="1">
    <location>
        <begin position="13"/>
        <end position="144"/>
    </location>
</feature>
<organism evidence="2 3">
    <name type="scientific">Quillaja saponaria</name>
    <name type="common">Soap bark tree</name>
    <dbReference type="NCBI Taxonomy" id="32244"/>
    <lineage>
        <taxon>Eukaryota</taxon>
        <taxon>Viridiplantae</taxon>
        <taxon>Streptophyta</taxon>
        <taxon>Embryophyta</taxon>
        <taxon>Tracheophyta</taxon>
        <taxon>Spermatophyta</taxon>
        <taxon>Magnoliopsida</taxon>
        <taxon>eudicotyledons</taxon>
        <taxon>Gunneridae</taxon>
        <taxon>Pentapetalae</taxon>
        <taxon>rosids</taxon>
        <taxon>fabids</taxon>
        <taxon>Fabales</taxon>
        <taxon>Quillajaceae</taxon>
        <taxon>Quillaja</taxon>
    </lineage>
</organism>
<name>A0AAD7PQM5_QUISA</name>
<dbReference type="InterPro" id="IPR032675">
    <property type="entry name" value="LRR_dom_sf"/>
</dbReference>
<proteinExistence type="predicted"/>
<comment type="caution">
    <text evidence="2">The sequence shown here is derived from an EMBL/GenBank/DDBJ whole genome shotgun (WGS) entry which is preliminary data.</text>
</comment>
<evidence type="ECO:0000259" key="1">
    <source>
        <dbReference type="Pfam" id="PF24758"/>
    </source>
</evidence>
<dbReference type="Proteomes" id="UP001163823">
    <property type="component" value="Chromosome 7"/>
</dbReference>
<accession>A0AAD7PQM5</accession>
<dbReference type="Pfam" id="PF24758">
    <property type="entry name" value="LRR_At5g56370"/>
    <property type="match status" value="1"/>
</dbReference>
<dbReference type="AlphaFoldDB" id="A0AAD7PQM5"/>
<reference evidence="2" key="1">
    <citation type="journal article" date="2023" name="Science">
        <title>Elucidation of the pathway for biosynthesis of saponin adjuvants from the soapbark tree.</title>
        <authorList>
            <person name="Reed J."/>
            <person name="Orme A."/>
            <person name="El-Demerdash A."/>
            <person name="Owen C."/>
            <person name="Martin L.B.B."/>
            <person name="Misra R.C."/>
            <person name="Kikuchi S."/>
            <person name="Rejzek M."/>
            <person name="Martin A.C."/>
            <person name="Harkess A."/>
            <person name="Leebens-Mack J."/>
            <person name="Louveau T."/>
            <person name="Stephenson M.J."/>
            <person name="Osbourn A."/>
        </authorList>
    </citation>
    <scope>NUCLEOTIDE SEQUENCE</scope>
    <source>
        <strain evidence="2">S10</strain>
    </source>
</reference>
<keyword evidence="3" id="KW-1185">Reference proteome</keyword>
<dbReference type="PANTHER" id="PTHR34145:SF28">
    <property type="entry name" value="F-BOX DOMAIN-CONTAINING PROTEIN"/>
    <property type="match status" value="1"/>
</dbReference>
<evidence type="ECO:0000313" key="2">
    <source>
        <dbReference type="EMBL" id="KAJ7963285.1"/>
    </source>
</evidence>
<dbReference type="InterPro" id="IPR055411">
    <property type="entry name" value="LRR_FXL15/At3g58940/PEG3-like"/>
</dbReference>
<dbReference type="PANTHER" id="PTHR34145">
    <property type="entry name" value="OS02G0105600 PROTEIN"/>
    <property type="match status" value="1"/>
</dbReference>
<gene>
    <name evidence="2" type="ORF">O6P43_018402</name>
</gene>
<dbReference type="EMBL" id="JARAOO010000007">
    <property type="protein sequence ID" value="KAJ7963285.1"/>
    <property type="molecule type" value="Genomic_DNA"/>
</dbReference>
<evidence type="ECO:0000313" key="3">
    <source>
        <dbReference type="Proteomes" id="UP001163823"/>
    </source>
</evidence>
<dbReference type="KEGG" id="qsa:O6P43_018402"/>
<protein>
    <submittedName>
        <fullName evidence="2">F-box domain containing protein</fullName>
    </submittedName>
</protein>